<feature type="domain" description="Peptidase S8/S53" evidence="10">
    <location>
        <begin position="62"/>
        <end position="370"/>
    </location>
</feature>
<dbReference type="EMBL" id="CP121252">
    <property type="protein sequence ID" value="WFP17362.1"/>
    <property type="molecule type" value="Genomic_DNA"/>
</dbReference>
<evidence type="ECO:0000313" key="11">
    <source>
        <dbReference type="EMBL" id="WFP17362.1"/>
    </source>
</evidence>
<sequence>MTVKPTRTPPRPRLVVRTGAVALTGLLLAGGLAATAHADQWRDDQYWLEEYGFTEAWETTEGEGITIAVIDTGVDSSHPDLTEQFAGGTDVSTLGASDGTQPLGVDPDHGTMVASLIAGHGNNLEEIAKAEEFNEELARAEEEAEDEDEDSDDDADESPSPSPTPRDVPDPGPGDHGILGVAPAAQLLSVSVYLGDDPAAPTPEEQIPQAVKWAVDNGADVINISLSSSAQDWPLSWDEAFLYAEENDVVVVAAAGNRGSGTMTVGAPATIPGVLTVAGLDQNGAASWDSSTEGITIGVAAPADPLVGALPDGGYRRWAGTSGAAPIVAGLAALIRSEYPDMPAHQVIHRILETAHDAGDAGIDPVYGHGIIDAAAAVNADVATVDRNPMDSISEWIRVHRRAEVEPPETSNSPVPPSASPDTSVPTEVPVAADVTDPRAGIQPAVLFSAGGLALVLAVVALVLLLRSRRTTS</sequence>
<evidence type="ECO:0000313" key="12">
    <source>
        <dbReference type="Proteomes" id="UP001219037"/>
    </source>
</evidence>
<name>A0ABY8H879_9MICC</name>
<keyword evidence="8" id="KW-0472">Membrane</keyword>
<feature type="transmembrane region" description="Helical" evidence="8">
    <location>
        <begin position="445"/>
        <end position="466"/>
    </location>
</feature>
<evidence type="ECO:0000256" key="1">
    <source>
        <dbReference type="ARBA" id="ARBA00011073"/>
    </source>
</evidence>
<dbReference type="InterPro" id="IPR050131">
    <property type="entry name" value="Peptidase_S8_subtilisin-like"/>
</dbReference>
<dbReference type="PROSITE" id="PS00138">
    <property type="entry name" value="SUBTILASE_SER"/>
    <property type="match status" value="1"/>
</dbReference>
<evidence type="ECO:0000256" key="7">
    <source>
        <dbReference type="SAM" id="MobiDB-lite"/>
    </source>
</evidence>
<organism evidence="11 12">
    <name type="scientific">Citricoccus muralis</name>
    <dbReference type="NCBI Taxonomy" id="169134"/>
    <lineage>
        <taxon>Bacteria</taxon>
        <taxon>Bacillati</taxon>
        <taxon>Actinomycetota</taxon>
        <taxon>Actinomycetes</taxon>
        <taxon>Micrococcales</taxon>
        <taxon>Micrococcaceae</taxon>
        <taxon>Citricoccus</taxon>
    </lineage>
</organism>
<evidence type="ECO:0000256" key="2">
    <source>
        <dbReference type="ARBA" id="ARBA00022670"/>
    </source>
</evidence>
<accession>A0ABY8H879</accession>
<keyword evidence="3 5" id="KW-0378">Hydrolase</keyword>
<dbReference type="SUPFAM" id="SSF52743">
    <property type="entry name" value="Subtilisin-like"/>
    <property type="match status" value="1"/>
</dbReference>
<keyword evidence="9" id="KW-0732">Signal</keyword>
<dbReference type="RefSeq" id="WP_278158787.1">
    <property type="nucleotide sequence ID" value="NZ_CP121252.1"/>
</dbReference>
<feature type="compositionally biased region" description="Acidic residues" evidence="7">
    <location>
        <begin position="142"/>
        <end position="157"/>
    </location>
</feature>
<dbReference type="InterPro" id="IPR023828">
    <property type="entry name" value="Peptidase_S8_Ser-AS"/>
</dbReference>
<feature type="chain" id="PRO_5045347656" evidence="9">
    <location>
        <begin position="39"/>
        <end position="473"/>
    </location>
</feature>
<comment type="similarity">
    <text evidence="1 5 6">Belongs to the peptidase S8 family.</text>
</comment>
<feature type="region of interest" description="Disordered" evidence="7">
    <location>
        <begin position="136"/>
        <end position="179"/>
    </location>
</feature>
<dbReference type="PROSITE" id="PS51892">
    <property type="entry name" value="SUBTILASE"/>
    <property type="match status" value="1"/>
</dbReference>
<evidence type="ECO:0000259" key="10">
    <source>
        <dbReference type="Pfam" id="PF00082"/>
    </source>
</evidence>
<evidence type="ECO:0000256" key="4">
    <source>
        <dbReference type="ARBA" id="ARBA00022825"/>
    </source>
</evidence>
<dbReference type="Pfam" id="PF00082">
    <property type="entry name" value="Peptidase_S8"/>
    <property type="match status" value="1"/>
</dbReference>
<reference evidence="11 12" key="1">
    <citation type="submission" date="2023-04" db="EMBL/GenBank/DDBJ databases">
        <title>Funneling lignin-derived compounds into biodiesel using alkali-halophilic Citricoccus sp. P2.</title>
        <authorList>
            <person name="Luo C.-B."/>
        </authorList>
    </citation>
    <scope>NUCLEOTIDE SEQUENCE [LARGE SCALE GENOMIC DNA]</scope>
    <source>
        <strain evidence="11 12">P2</strain>
    </source>
</reference>
<proteinExistence type="inferred from homology"/>
<dbReference type="PROSITE" id="PS00137">
    <property type="entry name" value="SUBTILASE_HIS"/>
    <property type="match status" value="1"/>
</dbReference>
<feature type="signal peptide" evidence="9">
    <location>
        <begin position="1"/>
        <end position="38"/>
    </location>
</feature>
<dbReference type="InterPro" id="IPR000209">
    <property type="entry name" value="Peptidase_S8/S53_dom"/>
</dbReference>
<keyword evidence="12" id="KW-1185">Reference proteome</keyword>
<evidence type="ECO:0000256" key="6">
    <source>
        <dbReference type="RuleBase" id="RU003355"/>
    </source>
</evidence>
<dbReference type="InterPro" id="IPR036852">
    <property type="entry name" value="Peptidase_S8/S53_dom_sf"/>
</dbReference>
<evidence type="ECO:0000256" key="9">
    <source>
        <dbReference type="SAM" id="SignalP"/>
    </source>
</evidence>
<dbReference type="PANTHER" id="PTHR43806">
    <property type="entry name" value="PEPTIDASE S8"/>
    <property type="match status" value="1"/>
</dbReference>
<dbReference type="PRINTS" id="PR00723">
    <property type="entry name" value="SUBTILISIN"/>
</dbReference>
<evidence type="ECO:0000256" key="5">
    <source>
        <dbReference type="PROSITE-ProRule" id="PRU01240"/>
    </source>
</evidence>
<keyword evidence="8" id="KW-1133">Transmembrane helix</keyword>
<gene>
    <name evidence="11" type="ORF">P8192_04420</name>
</gene>
<keyword evidence="8" id="KW-0812">Transmembrane</keyword>
<dbReference type="Gene3D" id="3.40.50.200">
    <property type="entry name" value="Peptidase S8/S53 domain"/>
    <property type="match status" value="1"/>
</dbReference>
<dbReference type="Proteomes" id="UP001219037">
    <property type="component" value="Chromosome"/>
</dbReference>
<dbReference type="PROSITE" id="PS00136">
    <property type="entry name" value="SUBTILASE_ASP"/>
    <property type="match status" value="1"/>
</dbReference>
<dbReference type="InterPro" id="IPR023827">
    <property type="entry name" value="Peptidase_S8_Asp-AS"/>
</dbReference>
<feature type="compositionally biased region" description="Pro residues" evidence="7">
    <location>
        <begin position="160"/>
        <end position="172"/>
    </location>
</feature>
<dbReference type="PANTHER" id="PTHR43806:SF11">
    <property type="entry name" value="CEREVISIN-RELATED"/>
    <property type="match status" value="1"/>
</dbReference>
<dbReference type="InterPro" id="IPR015500">
    <property type="entry name" value="Peptidase_S8_subtilisin-rel"/>
</dbReference>
<keyword evidence="2 5" id="KW-0645">Protease</keyword>
<keyword evidence="4 5" id="KW-0720">Serine protease</keyword>
<evidence type="ECO:0000256" key="3">
    <source>
        <dbReference type="ARBA" id="ARBA00022801"/>
    </source>
</evidence>
<dbReference type="InterPro" id="IPR022398">
    <property type="entry name" value="Peptidase_S8_His-AS"/>
</dbReference>
<evidence type="ECO:0000256" key="8">
    <source>
        <dbReference type="SAM" id="Phobius"/>
    </source>
</evidence>
<protein>
    <submittedName>
        <fullName evidence="11">S8 family serine peptidase</fullName>
    </submittedName>
</protein>
<feature type="active site" description="Charge relay system" evidence="5">
    <location>
        <position position="109"/>
    </location>
</feature>
<feature type="active site" description="Charge relay system" evidence="5">
    <location>
        <position position="71"/>
    </location>
</feature>
<feature type="active site" description="Charge relay system" evidence="5">
    <location>
        <position position="322"/>
    </location>
</feature>
<feature type="region of interest" description="Disordered" evidence="7">
    <location>
        <begin position="404"/>
        <end position="427"/>
    </location>
</feature>